<dbReference type="KEGG" id="poc:NCTC13071_02084"/>
<evidence type="ECO:0000313" key="2">
    <source>
        <dbReference type="Proteomes" id="UP000274578"/>
    </source>
</evidence>
<gene>
    <name evidence="1" type="ORF">NCTC13071_02084</name>
</gene>
<name>A0A3S4VAP5_9BACT</name>
<dbReference type="Proteomes" id="UP000274578">
    <property type="component" value="Chromosome 1"/>
</dbReference>
<accession>A0A3S4VAP5</accession>
<protein>
    <submittedName>
        <fullName evidence="1">Uncharacterized protein</fullName>
    </submittedName>
</protein>
<dbReference type="EMBL" id="LR134384">
    <property type="protein sequence ID" value="VEH16067.1"/>
    <property type="molecule type" value="Genomic_DNA"/>
</dbReference>
<sequence>MEAVQDISDKYLLLESYLQGGNELYNREISLAVTSCNGENQYAQDNIDTTSRNHLYRIEIEDVILDGQVPLCEDLAHRLAFRYDWIEIIYSQDKQDVSILNKDELRKQMEGMNHIIRGDYPQEINHSVWDYTDDHSPDSPIMQYRYFALLFPEPTLLKGEKERLIKLSEDAPYIFKERLLLQKQDPQSGNIIYQLEGTIIDNENTSLQEFQTQFCLDAVTSKVNNATARIILINNESIQEKWNFNLRSVK</sequence>
<reference evidence="1 2" key="1">
    <citation type="submission" date="2018-12" db="EMBL/GenBank/DDBJ databases">
        <authorList>
            <consortium name="Pathogen Informatics"/>
        </authorList>
    </citation>
    <scope>NUCLEOTIDE SEQUENCE [LARGE SCALE GENOMIC DNA]</scope>
    <source>
        <strain evidence="1 2">NCTC13071</strain>
    </source>
</reference>
<dbReference type="AlphaFoldDB" id="A0A3S4VAP5"/>
<dbReference type="RefSeq" id="WP_018920869.1">
    <property type="nucleotide sequence ID" value="NZ_LR134384.1"/>
</dbReference>
<organism evidence="1 2">
    <name type="scientific">Segatella oris</name>
    <dbReference type="NCBI Taxonomy" id="28135"/>
    <lineage>
        <taxon>Bacteria</taxon>
        <taxon>Pseudomonadati</taxon>
        <taxon>Bacteroidota</taxon>
        <taxon>Bacteroidia</taxon>
        <taxon>Bacteroidales</taxon>
        <taxon>Prevotellaceae</taxon>
        <taxon>Segatella</taxon>
    </lineage>
</organism>
<evidence type="ECO:0000313" key="1">
    <source>
        <dbReference type="EMBL" id="VEH16067.1"/>
    </source>
</evidence>
<proteinExistence type="predicted"/>
<dbReference type="GeneID" id="85012860"/>